<reference evidence="5" key="1">
    <citation type="submission" date="2015-05" db="EMBL/GenBank/DDBJ databases">
        <authorList>
            <person name="Rovetto F."/>
            <person name="Cocolin L."/>
            <person name="Illeghems K."/>
            <person name="Van Nieuwerburgh F."/>
            <person name="Houf K."/>
        </authorList>
    </citation>
    <scope>NUCLEOTIDE SEQUENCE [LARGE SCALE GENOMIC DNA]</scope>
    <source>
        <strain evidence="5">DU22</strain>
    </source>
</reference>
<evidence type="ECO:0000313" key="6">
    <source>
        <dbReference type="Proteomes" id="UP000308001"/>
    </source>
</evidence>
<dbReference type="AlphaFoldDB" id="A0A1C0B546"/>
<dbReference type="EMBL" id="VBUF01000001">
    <property type="protein sequence ID" value="TLS72946.1"/>
    <property type="molecule type" value="Genomic_DNA"/>
</dbReference>
<dbReference type="Pfam" id="PF21205">
    <property type="entry name" value="Rep3_C"/>
    <property type="match status" value="1"/>
</dbReference>
<dbReference type="GO" id="GO:0006270">
    <property type="term" value="P:DNA replication initiation"/>
    <property type="evidence" value="ECO:0007669"/>
    <property type="project" value="InterPro"/>
</dbReference>
<accession>A0A1C0B546</accession>
<dbReference type="Gene3D" id="1.10.10.10">
    <property type="entry name" value="Winged helix-like DNA-binding domain superfamily/Winged helix DNA-binding domain"/>
    <property type="match status" value="2"/>
</dbReference>
<dbReference type="EMBL" id="LCUJ01000010">
    <property type="protein sequence ID" value="OCL97565.1"/>
    <property type="molecule type" value="Genomic_DNA"/>
</dbReference>
<proteinExistence type="inferred from homology"/>
<feature type="domain" description="Initiator Rep protein WH1" evidence="2">
    <location>
        <begin position="15"/>
        <end position="155"/>
    </location>
</feature>
<sequence length="328" mass="39205">MELVRISKKESKDLIYKSNNLINSKYNITLTQARFIAFVSSLINAYDKDFFTYSVRIPVILDFLEIERKNINWLSESLKQLLTTMVCLQNSEKVEEYTTFLSHFKLDKANDILEFSFHSSLKSHYLQLKNNFTKLKLEQYSKFESVYTLRFYEWLEYNSSLYETYKNPKYSNIEISVDELVNKFTSSYNNKKRVFEVPSSYKLYKNFKGKVLEVAKNELKTKFDIFFEYEEIKANRAVKSLRITIFKNSDRIRSNFKENYKKNLQISSKHKQIAQEQIKRSIARAENIKDPLKYEQKLYQKFLQGTLNFDSDLQEINKELDTKIFNSI</sequence>
<evidence type="ECO:0000256" key="1">
    <source>
        <dbReference type="ARBA" id="ARBA00038283"/>
    </source>
</evidence>
<evidence type="ECO:0000313" key="5">
    <source>
        <dbReference type="Proteomes" id="UP000093281"/>
    </source>
</evidence>
<evidence type="ECO:0000313" key="3">
    <source>
        <dbReference type="EMBL" id="OCL97565.1"/>
    </source>
</evidence>
<dbReference type="InterPro" id="IPR000525">
    <property type="entry name" value="Initiator_Rep_WH1"/>
</dbReference>
<dbReference type="GO" id="GO:0003887">
    <property type="term" value="F:DNA-directed DNA polymerase activity"/>
    <property type="evidence" value="ECO:0007669"/>
    <property type="project" value="InterPro"/>
</dbReference>
<dbReference type="InterPro" id="IPR036388">
    <property type="entry name" value="WH-like_DNA-bd_sf"/>
</dbReference>
<protein>
    <submittedName>
        <fullName evidence="3">Initiator Replication protein</fullName>
    </submittedName>
    <submittedName>
        <fullName evidence="4">Replication initiation protein</fullName>
    </submittedName>
</protein>
<dbReference type="Pfam" id="PF01051">
    <property type="entry name" value="Rep3_N"/>
    <property type="match status" value="1"/>
</dbReference>
<dbReference type="Proteomes" id="UP000308001">
    <property type="component" value="Unassembled WGS sequence"/>
</dbReference>
<dbReference type="RefSeq" id="WP_066187565.1">
    <property type="nucleotide sequence ID" value="NZ_LCUJ01000010.1"/>
</dbReference>
<name>A0A1C0B546_9BACT</name>
<reference evidence="4 6" key="3">
    <citation type="submission" date="2019-05" db="EMBL/GenBank/DDBJ databases">
        <title>Arcobacter cibarius and Arcobacter thereius providing challenges in identification an antibiotic susceptibility and Quinolone resistance.</title>
        <authorList>
            <person name="Busch A."/>
            <person name="Hanel I."/>
            <person name="Hotzel H."/>
            <person name="Tomaso H."/>
        </authorList>
    </citation>
    <scope>NUCLEOTIDE SEQUENCE [LARGE SCALE GENOMIC DNA]</scope>
    <source>
        <strain evidence="4 6">17CS1191_2</strain>
    </source>
</reference>
<organism evidence="3 5">
    <name type="scientific">Aliarcobacter thereius</name>
    <dbReference type="NCBI Taxonomy" id="544718"/>
    <lineage>
        <taxon>Bacteria</taxon>
        <taxon>Pseudomonadati</taxon>
        <taxon>Campylobacterota</taxon>
        <taxon>Epsilonproteobacteria</taxon>
        <taxon>Campylobacterales</taxon>
        <taxon>Arcobacteraceae</taxon>
        <taxon>Aliarcobacter</taxon>
    </lineage>
</organism>
<evidence type="ECO:0000259" key="2">
    <source>
        <dbReference type="Pfam" id="PF01051"/>
    </source>
</evidence>
<gene>
    <name evidence="3" type="ORF">AAX29_01925</name>
    <name evidence="4" type="ORF">FE246_00220</name>
</gene>
<reference evidence="3" key="2">
    <citation type="submission" date="2015-05" db="EMBL/GenBank/DDBJ databases">
        <authorList>
            <person name="Wang D.B."/>
            <person name="Wang M."/>
        </authorList>
    </citation>
    <scope>NUCLEOTIDE SEQUENCE [LARGE SCALE GENOMIC DNA]</scope>
    <source>
        <strain evidence="3">DU22</strain>
    </source>
</reference>
<dbReference type="InterPro" id="IPR036390">
    <property type="entry name" value="WH_DNA-bd_sf"/>
</dbReference>
<dbReference type="SUPFAM" id="SSF46785">
    <property type="entry name" value="Winged helix' DNA-binding domain"/>
    <property type="match status" value="2"/>
</dbReference>
<evidence type="ECO:0000313" key="4">
    <source>
        <dbReference type="EMBL" id="TLS72946.1"/>
    </source>
</evidence>
<comment type="similarity">
    <text evidence="1">Belongs to the initiator RepB protein family.</text>
</comment>
<comment type="caution">
    <text evidence="3">The sequence shown here is derived from an EMBL/GenBank/DDBJ whole genome shotgun (WGS) entry which is preliminary data.</text>
</comment>
<dbReference type="Proteomes" id="UP000093281">
    <property type="component" value="Unassembled WGS sequence"/>
</dbReference>
<dbReference type="OrthoDB" id="9122127at2"/>